<evidence type="ECO:0000313" key="8">
    <source>
        <dbReference type="EMBL" id="PFG44190.1"/>
    </source>
</evidence>
<dbReference type="EMBL" id="PDJJ01000001">
    <property type="protein sequence ID" value="PFG44190.1"/>
    <property type="molecule type" value="Genomic_DNA"/>
</dbReference>
<dbReference type="InterPro" id="IPR036188">
    <property type="entry name" value="FAD/NAD-bd_sf"/>
</dbReference>
<feature type="region of interest" description="Disordered" evidence="6">
    <location>
        <begin position="452"/>
        <end position="483"/>
    </location>
</feature>
<feature type="domain" description="FAD/NAD(P)-binding" evidence="7">
    <location>
        <begin position="27"/>
        <end position="357"/>
    </location>
</feature>
<protein>
    <submittedName>
        <fullName evidence="8">NADH dehydrogenase</fullName>
    </submittedName>
</protein>
<keyword evidence="5" id="KW-0520">NAD</keyword>
<comment type="similarity">
    <text evidence="1">Belongs to the NADH dehydrogenase family.</text>
</comment>
<comment type="caution">
    <text evidence="8">The sequence shown here is derived from an EMBL/GenBank/DDBJ whole genome shotgun (WGS) entry which is preliminary data.</text>
</comment>
<keyword evidence="9" id="KW-1185">Reference proteome</keyword>
<evidence type="ECO:0000256" key="4">
    <source>
        <dbReference type="ARBA" id="ARBA00023002"/>
    </source>
</evidence>
<gene>
    <name evidence="8" type="ORF">ATJ88_2909</name>
</gene>
<evidence type="ECO:0000259" key="7">
    <source>
        <dbReference type="Pfam" id="PF07992"/>
    </source>
</evidence>
<sequence>MPQNDLSSDNSALGVVETTSRPRKVPRVVVLGGGSVGLYVARRLRKKLGKREAAVVVVDPRPYMTYAPFLPEAGAGSIDARDVVAPHRLALKGVDVLQGKVVHIAHGDKKVTISPEEGPDYEVSYDHLVVGLGSVSRTLPIPGLAENAIGFKNVEEAIAVRNHVLNRLDVASSTWDVELRKRMLTFTFIGGGFAGIEALAEIEDMARYATRNYPTIEPSDLRFVMIEGAGRILPEVSEPMGLWALEEMKKRGIEFHLSTFLSSCVDGHVVTSTGVEFDTDTLVWTAGVKANPVIKEDSDLPVDRMGRVTVKATLQVATEDGEVVPDAWAAGDCAAVPDLLNPGSFCPPNAQHAIREANQLADNLVATLKGEQPVEYKHKSVGVVASLGLYKGVAELFGFVKLRGPLAWLAHRGYHVMAMPTGNRKLRILVGWIGQFLMGREIVSLGSLHDPRDEFRKASVPPKPAGEKVEQKAQSSAAVAEKG</sequence>
<evidence type="ECO:0000256" key="2">
    <source>
        <dbReference type="ARBA" id="ARBA00022630"/>
    </source>
</evidence>
<dbReference type="Proteomes" id="UP000224130">
    <property type="component" value="Unassembled WGS sequence"/>
</dbReference>
<name>A0A2A9F111_9MICO</name>
<accession>A0A2A9F111</accession>
<dbReference type="PANTHER" id="PTHR43706">
    <property type="entry name" value="NADH DEHYDROGENASE"/>
    <property type="match status" value="1"/>
</dbReference>
<dbReference type="AlphaFoldDB" id="A0A2A9F111"/>
<evidence type="ECO:0000256" key="5">
    <source>
        <dbReference type="ARBA" id="ARBA00023027"/>
    </source>
</evidence>
<dbReference type="PANTHER" id="PTHR43706:SF45">
    <property type="entry name" value="NADH DEHYDROGENASE-LIKE PROTEIN RV1812C"/>
    <property type="match status" value="1"/>
</dbReference>
<evidence type="ECO:0000256" key="3">
    <source>
        <dbReference type="ARBA" id="ARBA00022827"/>
    </source>
</evidence>
<evidence type="ECO:0000256" key="1">
    <source>
        <dbReference type="ARBA" id="ARBA00005272"/>
    </source>
</evidence>
<dbReference type="PRINTS" id="PR00368">
    <property type="entry name" value="FADPNR"/>
</dbReference>
<organism evidence="8 9">
    <name type="scientific">Isoptericola jiangsuensis</name>
    <dbReference type="NCBI Taxonomy" id="548579"/>
    <lineage>
        <taxon>Bacteria</taxon>
        <taxon>Bacillati</taxon>
        <taxon>Actinomycetota</taxon>
        <taxon>Actinomycetes</taxon>
        <taxon>Micrococcales</taxon>
        <taxon>Promicromonosporaceae</taxon>
        <taxon>Isoptericola</taxon>
    </lineage>
</organism>
<dbReference type="InterPro" id="IPR023753">
    <property type="entry name" value="FAD/NAD-binding_dom"/>
</dbReference>
<dbReference type="SUPFAM" id="SSF51905">
    <property type="entry name" value="FAD/NAD(P)-binding domain"/>
    <property type="match status" value="2"/>
</dbReference>
<evidence type="ECO:0000256" key="6">
    <source>
        <dbReference type="SAM" id="MobiDB-lite"/>
    </source>
</evidence>
<keyword evidence="3" id="KW-0274">FAD</keyword>
<keyword evidence="2" id="KW-0285">Flavoprotein</keyword>
<dbReference type="RefSeq" id="WP_098464429.1">
    <property type="nucleotide sequence ID" value="NZ_PDJJ01000001.1"/>
</dbReference>
<proteinExistence type="inferred from homology"/>
<dbReference type="Pfam" id="PF07992">
    <property type="entry name" value="Pyr_redox_2"/>
    <property type="match status" value="1"/>
</dbReference>
<evidence type="ECO:0000313" key="9">
    <source>
        <dbReference type="Proteomes" id="UP000224130"/>
    </source>
</evidence>
<reference evidence="8 9" key="1">
    <citation type="submission" date="2017-10" db="EMBL/GenBank/DDBJ databases">
        <title>Sequencing the genomes of 1000 actinobacteria strains.</title>
        <authorList>
            <person name="Klenk H.-P."/>
        </authorList>
    </citation>
    <scope>NUCLEOTIDE SEQUENCE [LARGE SCALE GENOMIC DNA]</scope>
    <source>
        <strain evidence="8 9">DSM 21863</strain>
    </source>
</reference>
<dbReference type="InterPro" id="IPR045024">
    <property type="entry name" value="NDH-2"/>
</dbReference>
<keyword evidence="4" id="KW-0560">Oxidoreductase</keyword>
<dbReference type="OrthoDB" id="9781621at2"/>
<dbReference type="Gene3D" id="3.50.50.100">
    <property type="match status" value="1"/>
</dbReference>
<dbReference type="GO" id="GO:0003954">
    <property type="term" value="F:NADH dehydrogenase activity"/>
    <property type="evidence" value="ECO:0007669"/>
    <property type="project" value="InterPro"/>
</dbReference>